<comment type="caution">
    <text evidence="2">The sequence shown here is derived from an EMBL/GenBank/DDBJ whole genome shotgun (WGS) entry which is preliminary data.</text>
</comment>
<keyword evidence="1" id="KW-0812">Transmembrane</keyword>
<dbReference type="PANTHER" id="PTHR36833">
    <property type="entry name" value="SLR0610 PROTEIN-RELATED"/>
    <property type="match status" value="1"/>
</dbReference>
<reference evidence="2 3" key="1">
    <citation type="submission" date="2023-07" db="EMBL/GenBank/DDBJ databases">
        <title>Sequencing the genomes of 1000 actinobacteria strains.</title>
        <authorList>
            <person name="Klenk H.-P."/>
        </authorList>
    </citation>
    <scope>NUCLEOTIDE SEQUENCE [LARGE SCALE GENOMIC DNA]</scope>
    <source>
        <strain evidence="2 3">DSM 44710</strain>
    </source>
</reference>
<dbReference type="Pfam" id="PF06182">
    <property type="entry name" value="ABC2_membrane_6"/>
    <property type="match status" value="1"/>
</dbReference>
<keyword evidence="1" id="KW-1133">Transmembrane helix</keyword>
<dbReference type="Proteomes" id="UP001240984">
    <property type="component" value="Unassembled WGS sequence"/>
</dbReference>
<proteinExistence type="predicted"/>
<feature type="transmembrane region" description="Helical" evidence="1">
    <location>
        <begin position="238"/>
        <end position="258"/>
    </location>
</feature>
<evidence type="ECO:0000313" key="2">
    <source>
        <dbReference type="EMBL" id="MDP9791834.1"/>
    </source>
</evidence>
<protein>
    <submittedName>
        <fullName evidence="2">ABC-2 type transport system permease protein</fullName>
    </submittedName>
</protein>
<sequence>MGDLRARLGGHLHLLRAQARSQASYRVSFAIDLITNVSGTALDVTTVFVLFTVTESIGGFRLPESLVMVGFGLLAFNLADLTVGNIERIRQYVRTGLMDAVLIRPLGPLGQLLAMDLPLRKASRCVLAASVLVVALARADIDWTPARLLLAVATPIAGTVFFGSIFVGTASVAFWWIESGEFGSAFTYGGRDFTSYPITVYGGWFRAVFAYGLGFGFVAYQPALALFGRADPLGLPAWAGWAAPLVCVPAALAAGLVWRTGIRHYRSTGS</sequence>
<dbReference type="PANTHER" id="PTHR36833:SF1">
    <property type="entry name" value="INTEGRAL MEMBRANE TRANSPORT PROTEIN"/>
    <property type="match status" value="1"/>
</dbReference>
<organism evidence="2 3">
    <name type="scientific">Catenuloplanes nepalensis</name>
    <dbReference type="NCBI Taxonomy" id="587533"/>
    <lineage>
        <taxon>Bacteria</taxon>
        <taxon>Bacillati</taxon>
        <taxon>Actinomycetota</taxon>
        <taxon>Actinomycetes</taxon>
        <taxon>Micromonosporales</taxon>
        <taxon>Micromonosporaceae</taxon>
        <taxon>Catenuloplanes</taxon>
    </lineage>
</organism>
<feature type="transmembrane region" description="Helical" evidence="1">
    <location>
        <begin position="198"/>
        <end position="218"/>
    </location>
</feature>
<gene>
    <name evidence="2" type="ORF">J2S43_000346</name>
</gene>
<accession>A0ABT9MK96</accession>
<keyword evidence="1" id="KW-0472">Membrane</keyword>
<dbReference type="RefSeq" id="WP_306826756.1">
    <property type="nucleotide sequence ID" value="NZ_JAUSRA010000001.1"/>
</dbReference>
<dbReference type="InterPro" id="IPR010390">
    <property type="entry name" value="ABC-2_transporter-like"/>
</dbReference>
<dbReference type="EMBL" id="JAUSRA010000001">
    <property type="protein sequence ID" value="MDP9791834.1"/>
    <property type="molecule type" value="Genomic_DNA"/>
</dbReference>
<name>A0ABT9MK96_9ACTN</name>
<feature type="transmembrane region" description="Helical" evidence="1">
    <location>
        <begin position="151"/>
        <end position="177"/>
    </location>
</feature>
<evidence type="ECO:0000256" key="1">
    <source>
        <dbReference type="SAM" id="Phobius"/>
    </source>
</evidence>
<evidence type="ECO:0000313" key="3">
    <source>
        <dbReference type="Proteomes" id="UP001240984"/>
    </source>
</evidence>
<keyword evidence="3" id="KW-1185">Reference proteome</keyword>